<feature type="region of interest" description="Disordered" evidence="1">
    <location>
        <begin position="44"/>
        <end position="82"/>
    </location>
</feature>
<name>A0A914C7U0_9BILA</name>
<accession>A0A914C7U0</accession>
<reference evidence="3" key="1">
    <citation type="submission" date="2022-11" db="UniProtKB">
        <authorList>
            <consortium name="WormBaseParasite"/>
        </authorList>
    </citation>
    <scope>IDENTIFICATION</scope>
</reference>
<evidence type="ECO:0000313" key="3">
    <source>
        <dbReference type="WBParaSite" id="ACRNAN_Path_419.g1598.t1"/>
    </source>
</evidence>
<proteinExistence type="predicted"/>
<dbReference type="WBParaSite" id="ACRNAN_Path_419.g1598.t1">
    <property type="protein sequence ID" value="ACRNAN_Path_419.g1598.t1"/>
    <property type="gene ID" value="ACRNAN_Path_419.g1598"/>
</dbReference>
<sequence length="99" mass="11498">MEKHEPSKHTDTTDQVQTIGIKFEPKVQERVYKYHIYEWQYKSKKSCNGKSQSPKLSHEGSLEKQISEEKENGANVAKLPSQNNSFDEALYKTVNCQYT</sequence>
<evidence type="ECO:0000256" key="1">
    <source>
        <dbReference type="SAM" id="MobiDB-lite"/>
    </source>
</evidence>
<keyword evidence="2" id="KW-1185">Reference proteome</keyword>
<feature type="compositionally biased region" description="Basic and acidic residues" evidence="1">
    <location>
        <begin position="56"/>
        <end position="72"/>
    </location>
</feature>
<dbReference type="AlphaFoldDB" id="A0A914C7U0"/>
<evidence type="ECO:0000313" key="2">
    <source>
        <dbReference type="Proteomes" id="UP000887540"/>
    </source>
</evidence>
<organism evidence="2 3">
    <name type="scientific">Acrobeloides nanus</name>
    <dbReference type="NCBI Taxonomy" id="290746"/>
    <lineage>
        <taxon>Eukaryota</taxon>
        <taxon>Metazoa</taxon>
        <taxon>Ecdysozoa</taxon>
        <taxon>Nematoda</taxon>
        <taxon>Chromadorea</taxon>
        <taxon>Rhabditida</taxon>
        <taxon>Tylenchina</taxon>
        <taxon>Cephalobomorpha</taxon>
        <taxon>Cephaloboidea</taxon>
        <taxon>Cephalobidae</taxon>
        <taxon>Acrobeloides</taxon>
    </lineage>
</organism>
<protein>
    <submittedName>
        <fullName evidence="3">Uncharacterized protein</fullName>
    </submittedName>
</protein>
<dbReference type="Proteomes" id="UP000887540">
    <property type="component" value="Unplaced"/>
</dbReference>